<proteinExistence type="predicted"/>
<feature type="region of interest" description="Disordered" evidence="1">
    <location>
        <begin position="48"/>
        <end position="80"/>
    </location>
</feature>
<feature type="compositionally biased region" description="Polar residues" evidence="1">
    <location>
        <begin position="538"/>
        <end position="557"/>
    </location>
</feature>
<evidence type="ECO:0000313" key="3">
    <source>
        <dbReference type="EMBL" id="KAK2589998.1"/>
    </source>
</evidence>
<dbReference type="AlphaFoldDB" id="A0AAJ0CDR6"/>
<feature type="compositionally biased region" description="Polar residues" evidence="1">
    <location>
        <begin position="223"/>
        <end position="233"/>
    </location>
</feature>
<evidence type="ECO:0000313" key="4">
    <source>
        <dbReference type="Proteomes" id="UP001251528"/>
    </source>
</evidence>
<dbReference type="InterPro" id="IPR057684">
    <property type="entry name" value="DUF7924"/>
</dbReference>
<reference evidence="3" key="1">
    <citation type="submission" date="2023-06" db="EMBL/GenBank/DDBJ databases">
        <title>Conoideocrella luteorostrata (Hypocreales: Clavicipitaceae), a potential biocontrol fungus for elongate hemlock scale in United States Christmas tree production areas.</title>
        <authorList>
            <person name="Barrett H."/>
            <person name="Lovett B."/>
            <person name="Macias A.M."/>
            <person name="Stajich J.E."/>
            <person name="Kasson M.T."/>
        </authorList>
    </citation>
    <scope>NUCLEOTIDE SEQUENCE</scope>
    <source>
        <strain evidence="3">ARSEF 14590</strain>
    </source>
</reference>
<comment type="caution">
    <text evidence="3">The sequence shown here is derived from an EMBL/GenBank/DDBJ whole genome shotgun (WGS) entry which is preliminary data.</text>
</comment>
<feature type="region of interest" description="Disordered" evidence="1">
    <location>
        <begin position="528"/>
        <end position="557"/>
    </location>
</feature>
<feature type="compositionally biased region" description="Basic residues" evidence="1">
    <location>
        <begin position="212"/>
        <end position="222"/>
    </location>
</feature>
<dbReference type="PANTHER" id="PTHR42470">
    <property type="entry name" value="VAST DOMAIN-CONTAINING PROTEIN"/>
    <property type="match status" value="1"/>
</dbReference>
<sequence length="557" mass="62160">MSRETLCFLAKRHGYGITCFLARWLGTTVRPTWSDLFLETRRQRVIQRESSPVRGRSPKGKSVAQSPMDKDAARPPESSHVAQLLESSDVAQLPTSISAPPRPKSCFIARLSMSSDVDEEAVQIRFHLQRPRSRARTPETECAADGIPTERCPDRPHPPAPDHRYTQATLVHHEAFSTCLSANQIYYIGHWAQQGQSWPEAFFRGDTPRITSFRRKQPKRSRSLNSSLVESDPNQPPRNKRAPSCGSSGYGTVFQNHSGIYMDSSDVSITETSAALCAHLLETKFPPPKNTIFKDHAFTDACQKLQGKNKARIAQDIGRLLVPSAETVALLSDKRLSILVESVNEIWTSCIPVANGLPRPSYAVGFGQSAFSDEQLSVLEQYWNGLNNTSRFAATCCMYFPFLACEVESGDVGLDVTDSQNNATMVIAIKTILEVFKLANRETCLDGELLTFSISHDQRSVRLYGYYPVFREGRINIYRHPIHAFDITALDGKDRWTTYSFTLGVYYYSLALMQKIGCILDDVLDGLSPRDSQESEPETSASSSLARQQSVEQTPGD</sequence>
<keyword evidence="4" id="KW-1185">Reference proteome</keyword>
<feature type="region of interest" description="Disordered" evidence="1">
    <location>
        <begin position="130"/>
        <end position="160"/>
    </location>
</feature>
<gene>
    <name evidence="3" type="ORF">QQS21_012323</name>
</gene>
<name>A0AAJ0CDR6_9HYPO</name>
<dbReference type="Pfam" id="PF25545">
    <property type="entry name" value="DUF7924"/>
    <property type="match status" value="1"/>
</dbReference>
<dbReference type="PANTHER" id="PTHR42470:SF2">
    <property type="match status" value="1"/>
</dbReference>
<feature type="compositionally biased region" description="Basic and acidic residues" evidence="1">
    <location>
        <begin position="151"/>
        <end position="160"/>
    </location>
</feature>
<evidence type="ECO:0000256" key="1">
    <source>
        <dbReference type="SAM" id="MobiDB-lite"/>
    </source>
</evidence>
<dbReference type="EMBL" id="JASWJB010000508">
    <property type="protein sequence ID" value="KAK2589998.1"/>
    <property type="molecule type" value="Genomic_DNA"/>
</dbReference>
<feature type="region of interest" description="Disordered" evidence="1">
    <location>
        <begin position="209"/>
        <end position="248"/>
    </location>
</feature>
<feature type="domain" description="DUF7924" evidence="2">
    <location>
        <begin position="298"/>
        <end position="508"/>
    </location>
</feature>
<dbReference type="Proteomes" id="UP001251528">
    <property type="component" value="Unassembled WGS sequence"/>
</dbReference>
<accession>A0AAJ0CDR6</accession>
<protein>
    <recommendedName>
        <fullName evidence="2">DUF7924 domain-containing protein</fullName>
    </recommendedName>
</protein>
<evidence type="ECO:0000259" key="2">
    <source>
        <dbReference type="Pfam" id="PF25545"/>
    </source>
</evidence>
<organism evidence="3 4">
    <name type="scientific">Conoideocrella luteorostrata</name>
    <dbReference type="NCBI Taxonomy" id="1105319"/>
    <lineage>
        <taxon>Eukaryota</taxon>
        <taxon>Fungi</taxon>
        <taxon>Dikarya</taxon>
        <taxon>Ascomycota</taxon>
        <taxon>Pezizomycotina</taxon>
        <taxon>Sordariomycetes</taxon>
        <taxon>Hypocreomycetidae</taxon>
        <taxon>Hypocreales</taxon>
        <taxon>Clavicipitaceae</taxon>
        <taxon>Conoideocrella</taxon>
    </lineage>
</organism>